<keyword evidence="2" id="KW-1185">Reference proteome</keyword>
<gene>
    <name evidence="1" type="ordered locus">SSIL_2920</name>
</gene>
<proteinExistence type="predicted"/>
<dbReference type="AlphaFoldDB" id="F2F2P5"/>
<accession>F2F2P5</accession>
<dbReference type="HOGENOM" id="CLU_2685893_0_0_9"/>
<name>F2F2P5_SOLSS</name>
<dbReference type="Proteomes" id="UP000006691">
    <property type="component" value="Chromosome"/>
</dbReference>
<evidence type="ECO:0000313" key="2">
    <source>
        <dbReference type="Proteomes" id="UP000006691"/>
    </source>
</evidence>
<reference evidence="2" key="1">
    <citation type="submission" date="2011-04" db="EMBL/GenBank/DDBJ databases">
        <title>Genome sequence of Solibacillus silvestris StLB046.</title>
        <authorList>
            <person name="Morohoshi T."/>
            <person name="Someya N."/>
            <person name="Ikeda T."/>
        </authorList>
    </citation>
    <scope>NUCLEOTIDE SEQUENCE [LARGE SCALE GENOMIC DNA]</scope>
    <source>
        <strain evidence="2">StLB046</strain>
    </source>
</reference>
<dbReference type="KEGG" id="siv:SSIL_2920"/>
<dbReference type="PATRIC" id="fig|1002809.3.peg.2941"/>
<protein>
    <submittedName>
        <fullName evidence="1">Homoserine dehydrogenase</fullName>
    </submittedName>
</protein>
<reference evidence="1 2" key="2">
    <citation type="journal article" date="2012" name="J. Biosci. Bioeng.">
        <title>Complete genome sequence and characterization of the N-acylhomoserine lactone-degrading gene of the potato leaf-associated Solibacillus silvestris.</title>
        <authorList>
            <person name="Morohoshi T."/>
            <person name="Tominaga Y."/>
            <person name="Someya N."/>
            <person name="Ikeda T."/>
        </authorList>
    </citation>
    <scope>NUCLEOTIDE SEQUENCE [LARGE SCALE GENOMIC DNA]</scope>
    <source>
        <strain evidence="1 2">StLB046</strain>
    </source>
</reference>
<organism evidence="1 2">
    <name type="scientific">Solibacillus silvestris (strain StLB046)</name>
    <name type="common">Bacillus silvestris</name>
    <dbReference type="NCBI Taxonomy" id="1002809"/>
    <lineage>
        <taxon>Bacteria</taxon>
        <taxon>Bacillati</taxon>
        <taxon>Bacillota</taxon>
        <taxon>Bacilli</taxon>
        <taxon>Bacillales</taxon>
        <taxon>Caryophanaceae</taxon>
        <taxon>Solibacillus</taxon>
    </lineage>
</organism>
<dbReference type="RefSeq" id="WP_014824448.1">
    <property type="nucleotide sequence ID" value="NC_018065.1"/>
</dbReference>
<dbReference type="STRING" id="1002809.SSIL_2920"/>
<evidence type="ECO:0000313" key="1">
    <source>
        <dbReference type="EMBL" id="BAK17343.1"/>
    </source>
</evidence>
<dbReference type="EMBL" id="AP012157">
    <property type="protein sequence ID" value="BAK17343.1"/>
    <property type="molecule type" value="Genomic_DNA"/>
</dbReference>
<sequence>MLQTQAKNFAWVFDLWGKGGFIARVGWSLVEVPVGSGKRWSLLEQMWVLLEGLCMILEDWKQVLENGTDVADFD</sequence>